<reference evidence="2 3" key="1">
    <citation type="submission" date="2015-07" db="EMBL/GenBank/DDBJ databases">
        <title>The genome of Habropoda laboriosa.</title>
        <authorList>
            <person name="Pan H."/>
            <person name="Kapheim K."/>
        </authorList>
    </citation>
    <scope>NUCLEOTIDE SEQUENCE [LARGE SCALE GENOMIC DNA]</scope>
    <source>
        <strain evidence="2">0110345459</strain>
    </source>
</reference>
<evidence type="ECO:0000313" key="3">
    <source>
        <dbReference type="Proteomes" id="UP000053825"/>
    </source>
</evidence>
<gene>
    <name evidence="2" type="ORF">WH47_12330</name>
</gene>
<accession>A0A0L7RAZ8</accession>
<keyword evidence="3" id="KW-1185">Reference proteome</keyword>
<dbReference type="AlphaFoldDB" id="A0A0L7RAZ8"/>
<sequence>MKSRKTDLLDSTIKSVLQPTPPGEGISPVLGKVDGRGDHSRVEGTEIPNTPESIEFPQKLPEKRKIIISENLLNSALSKYEELCKITMKRKLRSMYAKSFRSQFLRDRIKRGTILDECDTPSTSIENQRPSEIAYCSSGYSQNDGLVSVAINSSEYHLNYKKNNGEENLQDRQEALLIPVCRLKNIVEPEMVRGTNSVISEVNSANINTNTSVEVNHSTSSTYKNHIEYFESIPPTRLNEVERIKVKSKPVLFVPTEAGLQSNLVNKKHLVRRKNQRTQTVHVLNSGLKRQSGKLNTKESQQVKMKNLKHIPTILRRCSNVASNNNSRLNLFQESMHNNKEPRKTLFEDASKRGVLFTPQSLITELNENSSNTTFDMANVQTCVIASPSTRKDEVCFVKSSHFQPMGAKQNVHVNDIFVTKKNPQVQKTVMFTKKDARNIDHCLHLNNLIADGIVDNPNVCIIRKNVPVQQEQLGKNVCTVHKNCQRVPENSYRTLRCSQNSDDLNFRSSQEFKEVSQMQNVHQVRQKPMVCEKMLLRRVQQRPKCESSQKCHNDQDICYVVVDPCKDFNNTQKCSNDNVPQIEKSRTLQDGRFCQEDMADVGILKGVQNLKILPGEERESQVKYTNNQCIENTVVLEQQPIKYLAVENNSKTQKIPIYVQKNKRVASVDNVEVINPNVNYHMVSCPRKSTQEVIFVPTCEQNRVVYVKQPNLDHSKVSFEKYSPPRKLVVYRPEVQCVKESSDLCQIYVPKQNIVEIRNNKFDSVVTNLQQRDNIKQSRRCDDNWEELHYRPSYGNIS</sequence>
<evidence type="ECO:0000313" key="2">
    <source>
        <dbReference type="EMBL" id="KOC68000.1"/>
    </source>
</evidence>
<organism evidence="2 3">
    <name type="scientific">Habropoda laboriosa</name>
    <dbReference type="NCBI Taxonomy" id="597456"/>
    <lineage>
        <taxon>Eukaryota</taxon>
        <taxon>Metazoa</taxon>
        <taxon>Ecdysozoa</taxon>
        <taxon>Arthropoda</taxon>
        <taxon>Hexapoda</taxon>
        <taxon>Insecta</taxon>
        <taxon>Pterygota</taxon>
        <taxon>Neoptera</taxon>
        <taxon>Endopterygota</taxon>
        <taxon>Hymenoptera</taxon>
        <taxon>Apocrita</taxon>
        <taxon>Aculeata</taxon>
        <taxon>Apoidea</taxon>
        <taxon>Anthophila</taxon>
        <taxon>Apidae</taxon>
        <taxon>Habropoda</taxon>
    </lineage>
</organism>
<protein>
    <submittedName>
        <fullName evidence="2">Uncharacterized protein</fullName>
    </submittedName>
</protein>
<dbReference type="OrthoDB" id="7690664at2759"/>
<evidence type="ECO:0000256" key="1">
    <source>
        <dbReference type="SAM" id="MobiDB-lite"/>
    </source>
</evidence>
<dbReference type="Proteomes" id="UP000053825">
    <property type="component" value="Unassembled WGS sequence"/>
</dbReference>
<proteinExistence type="predicted"/>
<dbReference type="EMBL" id="KQ414618">
    <property type="protein sequence ID" value="KOC68000.1"/>
    <property type="molecule type" value="Genomic_DNA"/>
</dbReference>
<feature type="region of interest" description="Disordered" evidence="1">
    <location>
        <begin position="1"/>
        <end position="36"/>
    </location>
</feature>
<name>A0A0L7RAZ8_9HYME</name>